<accession>A0A6J5LWK1</accession>
<reference evidence="1" key="1">
    <citation type="submission" date="2020-04" db="EMBL/GenBank/DDBJ databases">
        <authorList>
            <person name="Chiriac C."/>
            <person name="Salcher M."/>
            <person name="Ghai R."/>
            <person name="Kavagutti S V."/>
        </authorList>
    </citation>
    <scope>NUCLEOTIDE SEQUENCE</scope>
</reference>
<protein>
    <recommendedName>
        <fullName evidence="2">Phosphoadenosine phosphosulphate reductase domain-containing protein</fullName>
    </recommendedName>
</protein>
<evidence type="ECO:0000313" key="1">
    <source>
        <dbReference type="EMBL" id="CAB4137447.1"/>
    </source>
</evidence>
<gene>
    <name evidence="1" type="ORF">UFOVP321_31</name>
</gene>
<proteinExistence type="predicted"/>
<evidence type="ECO:0008006" key="2">
    <source>
        <dbReference type="Google" id="ProtNLM"/>
    </source>
</evidence>
<name>A0A6J5LWK1_9CAUD</name>
<organism evidence="1">
    <name type="scientific">uncultured Caudovirales phage</name>
    <dbReference type="NCBI Taxonomy" id="2100421"/>
    <lineage>
        <taxon>Viruses</taxon>
        <taxon>Duplodnaviria</taxon>
        <taxon>Heunggongvirae</taxon>
        <taxon>Uroviricota</taxon>
        <taxon>Caudoviricetes</taxon>
        <taxon>Peduoviridae</taxon>
        <taxon>Maltschvirus</taxon>
        <taxon>Maltschvirus maltsch</taxon>
    </lineage>
</organism>
<dbReference type="EMBL" id="LR796333">
    <property type="protein sequence ID" value="CAB4137447.1"/>
    <property type="molecule type" value="Genomic_DNA"/>
</dbReference>
<sequence>MKTINSLSGGKTSSYMAVHYPADYNIFALVTIEDASCKPKDLSLIKYVSDKIGKEFIATAEDDATLIAIRDLEQLIGKEITWVAGKSFEKVNKSATGGKGLPNMMWRFCTTELKMRPIFDWWYANINEKVKMNIGIRYDEMERAENIRNSFKGIVGKRGTRNKWEEIEWREANFPLIDDKVIHPKVISWASKSEIKFPSDSNCVGCFHKPLQQLRKNWDDNQEKMQWFANQEDIGKKWKKEMNYEQIKNLALQSEFDFGTGSGCQAGYCTD</sequence>